<evidence type="ECO:0000256" key="2">
    <source>
        <dbReference type="ARBA" id="ARBA00022738"/>
    </source>
</evidence>
<comment type="caution">
    <text evidence="4">The sequence shown here is derived from an EMBL/GenBank/DDBJ whole genome shotgun (WGS) entry which is preliminary data.</text>
</comment>
<dbReference type="PANTHER" id="PTHR12697:SF5">
    <property type="entry name" value="DEOXYHYPUSINE HYDROXYLASE"/>
    <property type="match status" value="1"/>
</dbReference>
<evidence type="ECO:0000313" key="4">
    <source>
        <dbReference type="EMBL" id="HGG01240.1"/>
    </source>
</evidence>
<gene>
    <name evidence="4" type="ORF">ENR15_11475</name>
</gene>
<name>A0A7C3ZHC8_9CYAN</name>
<feature type="region of interest" description="Disordered" evidence="3">
    <location>
        <begin position="1"/>
        <end position="31"/>
    </location>
</feature>
<dbReference type="InterPro" id="IPR004155">
    <property type="entry name" value="PBS_lyase_HEAT"/>
</dbReference>
<dbReference type="SMART" id="SM00567">
    <property type="entry name" value="EZ_HEAT"/>
    <property type="match status" value="5"/>
</dbReference>
<accession>A0A7C3ZHC8</accession>
<keyword evidence="2" id="KW-0605">Phycobilisome</keyword>
<reference evidence="4" key="1">
    <citation type="journal article" date="2020" name="mSystems">
        <title>Genome- and Community-Level Interaction Insights into Carbon Utilization and Element Cycling Functions of Hydrothermarchaeota in Hydrothermal Sediment.</title>
        <authorList>
            <person name="Zhou Z."/>
            <person name="Liu Y."/>
            <person name="Xu W."/>
            <person name="Pan J."/>
            <person name="Luo Z.H."/>
            <person name="Li M."/>
        </authorList>
    </citation>
    <scope>NUCLEOTIDE SEQUENCE [LARGE SCALE GENOMIC DNA]</scope>
    <source>
        <strain evidence="4">SpSt-374</strain>
    </source>
</reference>
<dbReference type="AlphaFoldDB" id="A0A7C3ZHC8"/>
<dbReference type="Gene3D" id="1.25.10.10">
    <property type="entry name" value="Leucine-rich Repeat Variant"/>
    <property type="match status" value="2"/>
</dbReference>
<dbReference type="EMBL" id="DSPX01000118">
    <property type="protein sequence ID" value="HGG01240.1"/>
    <property type="molecule type" value="Genomic_DNA"/>
</dbReference>
<dbReference type="PANTHER" id="PTHR12697">
    <property type="entry name" value="PBS LYASE HEAT-LIKE PROTEIN"/>
    <property type="match status" value="1"/>
</dbReference>
<protein>
    <submittedName>
        <fullName evidence="4">HEAT repeat domain-containing protein</fullName>
    </submittedName>
</protein>
<dbReference type="SUPFAM" id="SSF48371">
    <property type="entry name" value="ARM repeat"/>
    <property type="match status" value="1"/>
</dbReference>
<sequence length="246" mass="27226">MHDDDLTTTTEEELDSPLDHWDETEEPKPDPEEMLRLLTATEPGQRTLAARAFCEIQDDRAIPLLIDLLREPCPLTRVSAAYALGRNTSKDVVEPLIQQLRRDWNGYVRKGVVWALGNCSDRRALTPLIDALKTDIPAVRLWAASSLGQLSTVSYDVAIAAVPPLIESLLKDSVAAVRSNCAWAIGQLCRELPNNVVYAGAIDALIEALENDRDLSVQEDAKASLLRVGDPRGLQIIEELEQEGFF</sequence>
<evidence type="ECO:0000256" key="1">
    <source>
        <dbReference type="ARBA" id="ARBA00022549"/>
    </source>
</evidence>
<dbReference type="Pfam" id="PF13646">
    <property type="entry name" value="HEAT_2"/>
    <property type="match status" value="1"/>
</dbReference>
<dbReference type="InterPro" id="IPR016024">
    <property type="entry name" value="ARM-type_fold"/>
</dbReference>
<dbReference type="GO" id="GO:0016491">
    <property type="term" value="F:oxidoreductase activity"/>
    <property type="evidence" value="ECO:0007669"/>
    <property type="project" value="TreeGrafter"/>
</dbReference>
<keyword evidence="1" id="KW-0042">Antenna complex</keyword>
<dbReference type="InterPro" id="IPR011989">
    <property type="entry name" value="ARM-like"/>
</dbReference>
<dbReference type="Pfam" id="PF03130">
    <property type="entry name" value="HEAT_PBS"/>
    <property type="match status" value="1"/>
</dbReference>
<evidence type="ECO:0000256" key="3">
    <source>
        <dbReference type="SAM" id="MobiDB-lite"/>
    </source>
</evidence>
<proteinExistence type="predicted"/>
<organism evidence="4">
    <name type="scientific">Planktothricoides sp. SpSt-374</name>
    <dbReference type="NCBI Taxonomy" id="2282167"/>
    <lineage>
        <taxon>Bacteria</taxon>
        <taxon>Bacillati</taxon>
        <taxon>Cyanobacteriota</taxon>
        <taxon>Cyanophyceae</taxon>
        <taxon>Oscillatoriophycideae</taxon>
        <taxon>Oscillatoriales</taxon>
        <taxon>Oscillatoriaceae</taxon>
        <taxon>Planktothricoides</taxon>
    </lineage>
</organism>
<dbReference type="GO" id="GO:0030089">
    <property type="term" value="C:phycobilisome"/>
    <property type="evidence" value="ECO:0007669"/>
    <property type="project" value="UniProtKB-KW"/>
</dbReference>
<feature type="compositionally biased region" description="Basic and acidic residues" evidence="3">
    <location>
        <begin position="17"/>
        <end position="31"/>
    </location>
</feature>